<keyword evidence="2" id="KW-1185">Reference proteome</keyword>
<sequence length="156" mass="16551">VAQCTWYGNCIEYASMSSCDRLCQQDANTIKCTNSLLPYCYSYMMPDTSIGFFQCDSTTYSLLEEFDSTFSGDTDGRTWSTLFDTGVAVAPDSTSPSSGGAAPSSPLAPVEQKKKAPVGAIVGGVVAGLAFLCGIIGAVVFYLKRSKRQNTATNNA</sequence>
<evidence type="ECO:0000313" key="1">
    <source>
        <dbReference type="EMBL" id="KAK3063776.1"/>
    </source>
</evidence>
<gene>
    <name evidence="1" type="ORF">LTS18_012857</name>
</gene>
<feature type="non-terminal residue" evidence="1">
    <location>
        <position position="156"/>
    </location>
</feature>
<protein>
    <submittedName>
        <fullName evidence="1">Uncharacterized protein</fullName>
    </submittedName>
</protein>
<comment type="caution">
    <text evidence="1">The sequence shown here is derived from an EMBL/GenBank/DDBJ whole genome shotgun (WGS) entry which is preliminary data.</text>
</comment>
<accession>A0ACC3D907</accession>
<reference evidence="1" key="1">
    <citation type="submission" date="2024-09" db="EMBL/GenBank/DDBJ databases">
        <title>Black Yeasts Isolated from many extreme environments.</title>
        <authorList>
            <person name="Coleine C."/>
            <person name="Stajich J.E."/>
            <person name="Selbmann L."/>
        </authorList>
    </citation>
    <scope>NUCLEOTIDE SEQUENCE</scope>
    <source>
        <strain evidence="1">CCFEE 5737</strain>
    </source>
</reference>
<proteinExistence type="predicted"/>
<evidence type="ECO:0000313" key="2">
    <source>
        <dbReference type="Proteomes" id="UP001186974"/>
    </source>
</evidence>
<dbReference type="EMBL" id="JAWDJW010006724">
    <property type="protein sequence ID" value="KAK3063776.1"/>
    <property type="molecule type" value="Genomic_DNA"/>
</dbReference>
<name>A0ACC3D907_9PEZI</name>
<dbReference type="Proteomes" id="UP001186974">
    <property type="component" value="Unassembled WGS sequence"/>
</dbReference>
<feature type="non-terminal residue" evidence="1">
    <location>
        <position position="1"/>
    </location>
</feature>
<organism evidence="1 2">
    <name type="scientific">Coniosporium uncinatum</name>
    <dbReference type="NCBI Taxonomy" id="93489"/>
    <lineage>
        <taxon>Eukaryota</taxon>
        <taxon>Fungi</taxon>
        <taxon>Dikarya</taxon>
        <taxon>Ascomycota</taxon>
        <taxon>Pezizomycotina</taxon>
        <taxon>Dothideomycetes</taxon>
        <taxon>Dothideomycetes incertae sedis</taxon>
        <taxon>Coniosporium</taxon>
    </lineage>
</organism>